<name>F4S1L2_MELLP</name>
<dbReference type="GeneID" id="18930759"/>
<dbReference type="AlphaFoldDB" id="F4S1L2"/>
<dbReference type="RefSeq" id="XP_007415337.1">
    <property type="nucleotide sequence ID" value="XM_007415275.1"/>
</dbReference>
<dbReference type="Gene3D" id="3.80.10.10">
    <property type="entry name" value="Ribonuclease Inhibitor"/>
    <property type="match status" value="1"/>
</dbReference>
<evidence type="ECO:0008006" key="3">
    <source>
        <dbReference type="Google" id="ProtNLM"/>
    </source>
</evidence>
<evidence type="ECO:0000313" key="1">
    <source>
        <dbReference type="EMBL" id="EGG01487.1"/>
    </source>
</evidence>
<protein>
    <recommendedName>
        <fullName evidence="3">F-box domain-containing protein</fullName>
    </recommendedName>
</protein>
<dbReference type="InParanoid" id="F4S1L2"/>
<sequence>MVSSRRSAQLGLWREIVSKRHEETQPVNRHLDFIRRRFKELELQGFTWSRDSILGVFLQLGLPERNHGSFSSVNSILKSRHPFAPVFSSNEVIKAIQTEELRHKSRPRGLMDLPIEVFEKILETLDYTAKLEAEGIYDQKVHVANRRVMICRGHREPYITYLNHHSPVLNSIQSFSLTCREFYKLCQPWLWRVSHLQINSLLKACFLITTIPHLHFQKLQFPTSLPAPIDLWTKDILLRQGSHVQSISLILSPSYSETPYAVINTFSESLSVDLEYLHSSKSISPENVKDLINCCPNLSALKIVFPLNQFFEAKDTTVAFISEISPVFSSLKALRDLTFEDRNENLVTNEFPSQLISCLPLLESLTWHGLTPWTID</sequence>
<proteinExistence type="predicted"/>
<accession>F4S1L2</accession>
<reference evidence="2" key="1">
    <citation type="journal article" date="2011" name="Proc. Natl. Acad. Sci. U.S.A.">
        <title>Obligate biotrophy features unraveled by the genomic analysis of rust fungi.</title>
        <authorList>
            <person name="Duplessis S."/>
            <person name="Cuomo C.A."/>
            <person name="Lin Y.-C."/>
            <person name="Aerts A."/>
            <person name="Tisserant E."/>
            <person name="Veneault-Fourrey C."/>
            <person name="Joly D.L."/>
            <person name="Hacquard S."/>
            <person name="Amselem J."/>
            <person name="Cantarel B.L."/>
            <person name="Chiu R."/>
            <person name="Coutinho P.M."/>
            <person name="Feau N."/>
            <person name="Field M."/>
            <person name="Frey P."/>
            <person name="Gelhaye E."/>
            <person name="Goldberg J."/>
            <person name="Grabherr M.G."/>
            <person name="Kodira C.D."/>
            <person name="Kohler A."/>
            <person name="Kuees U."/>
            <person name="Lindquist E.A."/>
            <person name="Lucas S.M."/>
            <person name="Mago R."/>
            <person name="Mauceli E."/>
            <person name="Morin E."/>
            <person name="Murat C."/>
            <person name="Pangilinan J.L."/>
            <person name="Park R."/>
            <person name="Pearson M."/>
            <person name="Quesneville H."/>
            <person name="Rouhier N."/>
            <person name="Sakthikumar S."/>
            <person name="Salamov A.A."/>
            <person name="Schmutz J."/>
            <person name="Selles B."/>
            <person name="Shapiro H."/>
            <person name="Tanguay P."/>
            <person name="Tuskan G.A."/>
            <person name="Henrissat B."/>
            <person name="Van de Peer Y."/>
            <person name="Rouze P."/>
            <person name="Ellis J.G."/>
            <person name="Dodds P.N."/>
            <person name="Schein J.E."/>
            <person name="Zhong S."/>
            <person name="Hamelin R.C."/>
            <person name="Grigoriev I.V."/>
            <person name="Szabo L.J."/>
            <person name="Martin F."/>
        </authorList>
    </citation>
    <scope>NUCLEOTIDE SEQUENCE [LARGE SCALE GENOMIC DNA]</scope>
    <source>
        <strain evidence="2">98AG31 / pathotype 3-4-7</strain>
    </source>
</reference>
<keyword evidence="2" id="KW-1185">Reference proteome</keyword>
<dbReference type="Proteomes" id="UP000001072">
    <property type="component" value="Unassembled WGS sequence"/>
</dbReference>
<dbReference type="VEuPathDB" id="FungiDB:MELLADRAFT_67049"/>
<gene>
    <name evidence="1" type="ORF">MELLADRAFT_67049</name>
</gene>
<dbReference type="KEGG" id="mlr:MELLADRAFT_67049"/>
<dbReference type="InterPro" id="IPR032675">
    <property type="entry name" value="LRR_dom_sf"/>
</dbReference>
<dbReference type="HOGENOM" id="CLU_735831_0_0_1"/>
<organism evidence="2">
    <name type="scientific">Melampsora larici-populina (strain 98AG31 / pathotype 3-4-7)</name>
    <name type="common">Poplar leaf rust fungus</name>
    <dbReference type="NCBI Taxonomy" id="747676"/>
    <lineage>
        <taxon>Eukaryota</taxon>
        <taxon>Fungi</taxon>
        <taxon>Dikarya</taxon>
        <taxon>Basidiomycota</taxon>
        <taxon>Pucciniomycotina</taxon>
        <taxon>Pucciniomycetes</taxon>
        <taxon>Pucciniales</taxon>
        <taxon>Melampsoraceae</taxon>
        <taxon>Melampsora</taxon>
    </lineage>
</organism>
<dbReference type="EMBL" id="GL883138">
    <property type="protein sequence ID" value="EGG01487.1"/>
    <property type="molecule type" value="Genomic_DNA"/>
</dbReference>
<evidence type="ECO:0000313" key="2">
    <source>
        <dbReference type="Proteomes" id="UP000001072"/>
    </source>
</evidence>